<dbReference type="InterPro" id="IPR036628">
    <property type="entry name" value="Clp_N_dom_sf"/>
</dbReference>
<organism evidence="1 2">
    <name type="scientific">Carex littledalei</name>
    <dbReference type="NCBI Taxonomy" id="544730"/>
    <lineage>
        <taxon>Eukaryota</taxon>
        <taxon>Viridiplantae</taxon>
        <taxon>Streptophyta</taxon>
        <taxon>Embryophyta</taxon>
        <taxon>Tracheophyta</taxon>
        <taxon>Spermatophyta</taxon>
        <taxon>Magnoliopsida</taxon>
        <taxon>Liliopsida</taxon>
        <taxon>Poales</taxon>
        <taxon>Cyperaceae</taxon>
        <taxon>Cyperoideae</taxon>
        <taxon>Cariceae</taxon>
        <taxon>Carex</taxon>
        <taxon>Carex subgen. Euthyceras</taxon>
    </lineage>
</organism>
<keyword evidence="2" id="KW-1185">Reference proteome</keyword>
<evidence type="ECO:0000313" key="1">
    <source>
        <dbReference type="EMBL" id="KAF3341066.1"/>
    </source>
</evidence>
<dbReference type="GO" id="GO:0006508">
    <property type="term" value="P:proteolysis"/>
    <property type="evidence" value="ECO:0007669"/>
    <property type="project" value="UniProtKB-KW"/>
</dbReference>
<keyword evidence="1" id="KW-0645">Protease</keyword>
<reference evidence="1" key="1">
    <citation type="submission" date="2020-01" db="EMBL/GenBank/DDBJ databases">
        <title>Genome sequence of Kobresia littledalei, the first chromosome-level genome in the family Cyperaceae.</title>
        <authorList>
            <person name="Qu G."/>
        </authorList>
    </citation>
    <scope>NUCLEOTIDE SEQUENCE</scope>
    <source>
        <strain evidence="1">C.B.Clarke</strain>
        <tissue evidence="1">Leaf</tissue>
    </source>
</reference>
<dbReference type="OrthoDB" id="2014724at2759"/>
<accession>A0A833VKF7</accession>
<dbReference type="InterPro" id="IPR044217">
    <property type="entry name" value="CLPT1/2"/>
</dbReference>
<dbReference type="EMBL" id="SWLB01000002">
    <property type="protein sequence ID" value="KAF3341066.1"/>
    <property type="molecule type" value="Genomic_DNA"/>
</dbReference>
<proteinExistence type="predicted"/>
<dbReference type="Proteomes" id="UP000623129">
    <property type="component" value="Unassembled WGS sequence"/>
</dbReference>
<name>A0A833VKF7_9POAL</name>
<protein>
    <submittedName>
        <fullName evidence="1">Clp protease-related protein</fullName>
    </submittedName>
</protein>
<evidence type="ECO:0000313" key="2">
    <source>
        <dbReference type="Proteomes" id="UP000623129"/>
    </source>
</evidence>
<dbReference type="GO" id="GO:0008233">
    <property type="term" value="F:peptidase activity"/>
    <property type="evidence" value="ECO:0007669"/>
    <property type="project" value="UniProtKB-KW"/>
</dbReference>
<comment type="caution">
    <text evidence="1">The sequence shown here is derived from an EMBL/GenBank/DDBJ whole genome shotgun (WGS) entry which is preliminary data.</text>
</comment>
<gene>
    <name evidence="1" type="ORF">FCM35_KLT09910</name>
</gene>
<dbReference type="AlphaFoldDB" id="A0A833VKF7"/>
<dbReference type="PANTHER" id="PTHR47016">
    <property type="entry name" value="ATP-DEPENDENT CLP PROTEASE ATP-BINDING SUBUNIT CLPT1, CHLOROPLASTIC"/>
    <property type="match status" value="1"/>
</dbReference>
<sequence>MFMQVATAPVTELKSAKKGGDGEITVCYLVLGIWSENESPGHNVLAALGFDSENAKELSKIAHNDAPFELQMI</sequence>
<keyword evidence="1" id="KW-0378">Hydrolase</keyword>
<dbReference type="PANTHER" id="PTHR47016:SF1">
    <property type="entry name" value="ATP-DEPENDENT CLP PROTEASE ATP-BINDING SUBUNIT CLPT1, CHLOROPLASTIC"/>
    <property type="match status" value="1"/>
</dbReference>
<dbReference type="Gene3D" id="1.10.1780.10">
    <property type="entry name" value="Clp, N-terminal domain"/>
    <property type="match status" value="1"/>
</dbReference>